<protein>
    <submittedName>
        <fullName evidence="8">Ribose ABC transporter, ATP-binding protein</fullName>
    </submittedName>
</protein>
<feature type="domain" description="ABC transporter" evidence="7">
    <location>
        <begin position="5"/>
        <end position="246"/>
    </location>
</feature>
<name>A0A2P9AJ25_9HYPH</name>
<keyword evidence="6 8" id="KW-0067">ATP-binding</keyword>
<keyword evidence="9" id="KW-1185">Reference proteome</keyword>
<keyword evidence="4" id="KW-0677">Repeat</keyword>
<dbReference type="PANTHER" id="PTHR43790">
    <property type="entry name" value="CARBOHYDRATE TRANSPORT ATP-BINDING PROTEIN MG119-RELATED"/>
    <property type="match status" value="1"/>
</dbReference>
<evidence type="ECO:0000259" key="7">
    <source>
        <dbReference type="PROSITE" id="PS50893"/>
    </source>
</evidence>
<evidence type="ECO:0000256" key="4">
    <source>
        <dbReference type="ARBA" id="ARBA00022737"/>
    </source>
</evidence>
<evidence type="ECO:0000256" key="5">
    <source>
        <dbReference type="ARBA" id="ARBA00022741"/>
    </source>
</evidence>
<keyword evidence="3" id="KW-0762">Sugar transport</keyword>
<dbReference type="PANTHER" id="PTHR43790:SF9">
    <property type="entry name" value="GALACTOFURANOSE TRANSPORTER ATP-BINDING PROTEIN YTFR"/>
    <property type="match status" value="1"/>
</dbReference>
<dbReference type="Proteomes" id="UP000245698">
    <property type="component" value="Unassembled WGS sequence"/>
</dbReference>
<dbReference type="SUPFAM" id="SSF52540">
    <property type="entry name" value="P-loop containing nucleoside triphosphate hydrolases"/>
    <property type="match status" value="2"/>
</dbReference>
<accession>A0A2P9AJ25</accession>
<evidence type="ECO:0000256" key="3">
    <source>
        <dbReference type="ARBA" id="ARBA00022597"/>
    </source>
</evidence>
<dbReference type="InterPro" id="IPR050107">
    <property type="entry name" value="ABC_carbohydrate_import_ATPase"/>
</dbReference>
<evidence type="ECO:0000256" key="2">
    <source>
        <dbReference type="ARBA" id="ARBA00022448"/>
    </source>
</evidence>
<dbReference type="InterPro" id="IPR003593">
    <property type="entry name" value="AAA+_ATPase"/>
</dbReference>
<dbReference type="Pfam" id="PF00005">
    <property type="entry name" value="ABC_tran"/>
    <property type="match status" value="2"/>
</dbReference>
<dbReference type="GO" id="GO:0016887">
    <property type="term" value="F:ATP hydrolysis activity"/>
    <property type="evidence" value="ECO:0007669"/>
    <property type="project" value="InterPro"/>
</dbReference>
<evidence type="ECO:0000256" key="1">
    <source>
        <dbReference type="ARBA" id="ARBA00005417"/>
    </source>
</evidence>
<dbReference type="RefSeq" id="WP_123148420.1">
    <property type="nucleotide sequence ID" value="NZ_FUIG01000024.1"/>
</dbReference>
<dbReference type="EMBL" id="FUIG01000024">
    <property type="protein sequence ID" value="SJM31128.1"/>
    <property type="molecule type" value="Genomic_DNA"/>
</dbReference>
<dbReference type="PROSITE" id="PS00211">
    <property type="entry name" value="ABC_TRANSPORTER_1"/>
    <property type="match status" value="1"/>
</dbReference>
<dbReference type="InterPro" id="IPR003439">
    <property type="entry name" value="ABC_transporter-like_ATP-bd"/>
</dbReference>
<organism evidence="8 9">
    <name type="scientific">Mesorhizobium delmotii</name>
    <dbReference type="NCBI Taxonomy" id="1631247"/>
    <lineage>
        <taxon>Bacteria</taxon>
        <taxon>Pseudomonadati</taxon>
        <taxon>Pseudomonadota</taxon>
        <taxon>Alphaproteobacteria</taxon>
        <taxon>Hyphomicrobiales</taxon>
        <taxon>Phyllobacteriaceae</taxon>
        <taxon>Mesorhizobium</taxon>
    </lineage>
</organism>
<dbReference type="AlphaFoldDB" id="A0A2P9AJ25"/>
<proteinExistence type="inferred from homology"/>
<dbReference type="GO" id="GO:0005524">
    <property type="term" value="F:ATP binding"/>
    <property type="evidence" value="ECO:0007669"/>
    <property type="project" value="UniProtKB-KW"/>
</dbReference>
<dbReference type="Gene3D" id="3.40.50.300">
    <property type="entry name" value="P-loop containing nucleotide triphosphate hydrolases"/>
    <property type="match status" value="2"/>
</dbReference>
<evidence type="ECO:0000256" key="6">
    <source>
        <dbReference type="ARBA" id="ARBA00022840"/>
    </source>
</evidence>
<evidence type="ECO:0000313" key="8">
    <source>
        <dbReference type="EMBL" id="SJM31128.1"/>
    </source>
</evidence>
<gene>
    <name evidence="8" type="ORF">BQ8482_180356</name>
</gene>
<dbReference type="PROSITE" id="PS50893">
    <property type="entry name" value="ABC_TRANSPORTER_2"/>
    <property type="match status" value="2"/>
</dbReference>
<keyword evidence="2" id="KW-0813">Transport</keyword>
<feature type="domain" description="ABC transporter" evidence="7">
    <location>
        <begin position="261"/>
        <end position="505"/>
    </location>
</feature>
<evidence type="ECO:0000313" key="9">
    <source>
        <dbReference type="Proteomes" id="UP000245698"/>
    </source>
</evidence>
<dbReference type="CDD" id="cd03215">
    <property type="entry name" value="ABC_Carb_Monos_II"/>
    <property type="match status" value="1"/>
</dbReference>
<comment type="similarity">
    <text evidence="1">Belongs to the ABC transporter superfamily.</text>
</comment>
<dbReference type="SMART" id="SM00382">
    <property type="entry name" value="AAA"/>
    <property type="match status" value="2"/>
</dbReference>
<reference evidence="9" key="1">
    <citation type="submission" date="2016-12" db="EMBL/GenBank/DDBJ databases">
        <authorList>
            <person name="Brunel B."/>
        </authorList>
    </citation>
    <scope>NUCLEOTIDE SEQUENCE [LARGE SCALE GENOMIC DNA]</scope>
</reference>
<dbReference type="InterPro" id="IPR027417">
    <property type="entry name" value="P-loop_NTPase"/>
</dbReference>
<dbReference type="CDD" id="cd03216">
    <property type="entry name" value="ABC_Carb_Monos_I"/>
    <property type="match status" value="1"/>
</dbReference>
<sequence length="505" mass="55647">MTTLLSLQNVSKRFPGVVALAEIDLKLREHEVLGLIGQNGSGKSTLMKIIGGLHQPSAGEMRLRGSLVRFGSPLEAARAGIGLVHQEQSLIGNLTVAENLFIDKPTDFSRFGFYRRSRMNDAARIQLDKVELDVAPDTPVDQLTFAQRQMVELAKVLSLEELVESHLVVLFDEPTSVLTPTEIQALFWQVRRLKTRSSVVFISHRMDEVLAISDRVYVLSDGRNVAERAKGETDPDELYELMVGRQRAGSVLPRNNPPDKSAPKRLEVRDLTVPGKVADVTFDVASGEIVGLIGVQGSGAEAVCRAIFGVEESYGGEIDYEGRPVRMSCPSGAVGLGIGYVPAERKMEAMMKGMSVCENMAVTFGSDYGYGGLLLSKRRERQEVANWVERLKIKTPSLDHRIDQLSGGNQQKAVLSKWLLGRSLRLLVLDHPTRGLDPGARADLFNAIRQLAEDGLSIVFVGDTLDEMVTLSDTILVLRDGKVSQRFEDVQVRRPSEEDIVRAMV</sequence>
<keyword evidence="5" id="KW-0547">Nucleotide-binding</keyword>
<dbReference type="InterPro" id="IPR017871">
    <property type="entry name" value="ABC_transporter-like_CS"/>
</dbReference>